<dbReference type="PROSITE" id="PS01124">
    <property type="entry name" value="HTH_ARAC_FAMILY_2"/>
    <property type="match status" value="1"/>
</dbReference>
<keyword evidence="3" id="KW-0010">Activator</keyword>
<evidence type="ECO:0000313" key="7">
    <source>
        <dbReference type="Proteomes" id="UP000664731"/>
    </source>
</evidence>
<dbReference type="SMART" id="SM00342">
    <property type="entry name" value="HTH_ARAC"/>
    <property type="match status" value="1"/>
</dbReference>
<feature type="domain" description="HTH araC/xylS-type" evidence="5">
    <location>
        <begin position="234"/>
        <end position="335"/>
    </location>
</feature>
<dbReference type="Pfam" id="PF12833">
    <property type="entry name" value="HTH_18"/>
    <property type="match status" value="1"/>
</dbReference>
<dbReference type="PROSITE" id="PS00041">
    <property type="entry name" value="HTH_ARAC_FAMILY_1"/>
    <property type="match status" value="1"/>
</dbReference>
<gene>
    <name evidence="6" type="ORF">J1777_01325</name>
</gene>
<keyword evidence="1" id="KW-0805">Transcription regulation</keyword>
<dbReference type="SUPFAM" id="SSF46689">
    <property type="entry name" value="Homeodomain-like"/>
    <property type="match status" value="1"/>
</dbReference>
<dbReference type="EMBL" id="JAFNME010000002">
    <property type="protein sequence ID" value="MBO1248480.1"/>
    <property type="molecule type" value="Genomic_DNA"/>
</dbReference>
<evidence type="ECO:0000259" key="5">
    <source>
        <dbReference type="PROSITE" id="PS01124"/>
    </source>
</evidence>
<keyword evidence="7" id="KW-1185">Reference proteome</keyword>
<dbReference type="RefSeq" id="WP_207574029.1">
    <property type="nucleotide sequence ID" value="NZ_JAFNME010000002.1"/>
</dbReference>
<dbReference type="Proteomes" id="UP000664731">
    <property type="component" value="Unassembled WGS sequence"/>
</dbReference>
<dbReference type="AlphaFoldDB" id="A0A939GT69"/>
<evidence type="ECO:0000256" key="4">
    <source>
        <dbReference type="ARBA" id="ARBA00023163"/>
    </source>
</evidence>
<keyword evidence="2" id="KW-0238">DNA-binding</keyword>
<name>A0A939GT69_9BURK</name>
<proteinExistence type="predicted"/>
<evidence type="ECO:0000256" key="3">
    <source>
        <dbReference type="ARBA" id="ARBA00023159"/>
    </source>
</evidence>
<sequence>MQTISIAPASSCASRPIRCFSFLKETSTVFHQADPFAVSEYVNEHVGNHGLSLQRGGSGKAALAHRKFGNIDLCRLAYGSQARIVSERLHDIYHLQFILRGQCRYELGHDSINLSAGQLMLINPDDPVDLTYSEDCEKFILRLPTHLLHNTCTEHQWHPPQEGIRFQPMPYRFDSLESLLYLLTLICQEAEAEAESLQPQLLNHYSRVIATKLMTMLNHNVSLEKPALLDVSFERLVHYIDENITSDLCVENLAAQARMSTRSIYHLFERHAKTTPKHFIRQRKLQAVHNALMDPGSQFANITALALEYGFTHLGRFAETYRETFGRLPSEVLKQR</sequence>
<protein>
    <submittedName>
        <fullName evidence="6">AraC family transcriptional regulator</fullName>
    </submittedName>
</protein>
<dbReference type="GO" id="GO:0003700">
    <property type="term" value="F:DNA-binding transcription factor activity"/>
    <property type="evidence" value="ECO:0007669"/>
    <property type="project" value="InterPro"/>
</dbReference>
<dbReference type="SUPFAM" id="SSF51215">
    <property type="entry name" value="Regulatory protein AraC"/>
    <property type="match status" value="1"/>
</dbReference>
<evidence type="ECO:0000256" key="2">
    <source>
        <dbReference type="ARBA" id="ARBA00023125"/>
    </source>
</evidence>
<comment type="caution">
    <text evidence="6">The sequence shown here is derived from an EMBL/GenBank/DDBJ whole genome shotgun (WGS) entry which is preliminary data.</text>
</comment>
<dbReference type="InterPro" id="IPR035418">
    <property type="entry name" value="AraC-bd_2"/>
</dbReference>
<dbReference type="GO" id="GO:0043565">
    <property type="term" value="F:sequence-specific DNA binding"/>
    <property type="evidence" value="ECO:0007669"/>
    <property type="project" value="InterPro"/>
</dbReference>
<dbReference type="PANTHER" id="PTHR46796">
    <property type="entry name" value="HTH-TYPE TRANSCRIPTIONAL ACTIVATOR RHAS-RELATED"/>
    <property type="match status" value="1"/>
</dbReference>
<evidence type="ECO:0000313" key="6">
    <source>
        <dbReference type="EMBL" id="MBO1248480.1"/>
    </source>
</evidence>
<accession>A0A939GT69</accession>
<dbReference type="Gene3D" id="1.10.10.60">
    <property type="entry name" value="Homeodomain-like"/>
    <property type="match status" value="1"/>
</dbReference>
<organism evidence="6 7">
    <name type="scientific">Comamonas denitrificans</name>
    <dbReference type="NCBI Taxonomy" id="117506"/>
    <lineage>
        <taxon>Bacteria</taxon>
        <taxon>Pseudomonadati</taxon>
        <taxon>Pseudomonadota</taxon>
        <taxon>Betaproteobacteria</taxon>
        <taxon>Burkholderiales</taxon>
        <taxon>Comamonadaceae</taxon>
        <taxon>Comamonas</taxon>
    </lineage>
</organism>
<reference evidence="6" key="1">
    <citation type="submission" date="2021-03" db="EMBL/GenBank/DDBJ databases">
        <title>Comamonas denitrificans.</title>
        <authorList>
            <person name="Finster K."/>
        </authorList>
    </citation>
    <scope>NUCLEOTIDE SEQUENCE</scope>
    <source>
        <strain evidence="6">MM2021_4</strain>
    </source>
</reference>
<dbReference type="InterPro" id="IPR018062">
    <property type="entry name" value="HTH_AraC-typ_CS"/>
</dbReference>
<evidence type="ECO:0000256" key="1">
    <source>
        <dbReference type="ARBA" id="ARBA00023015"/>
    </source>
</evidence>
<dbReference type="InterPro" id="IPR037923">
    <property type="entry name" value="HTH-like"/>
</dbReference>
<keyword evidence="4" id="KW-0804">Transcription</keyword>
<dbReference type="InterPro" id="IPR018060">
    <property type="entry name" value="HTH_AraC"/>
</dbReference>
<dbReference type="InterPro" id="IPR050204">
    <property type="entry name" value="AraC_XylS_family_regulators"/>
</dbReference>
<dbReference type="PANTHER" id="PTHR46796:SF6">
    <property type="entry name" value="ARAC SUBFAMILY"/>
    <property type="match status" value="1"/>
</dbReference>
<dbReference type="InterPro" id="IPR009057">
    <property type="entry name" value="Homeodomain-like_sf"/>
</dbReference>
<dbReference type="Pfam" id="PF14525">
    <property type="entry name" value="AraC_binding_2"/>
    <property type="match status" value="1"/>
</dbReference>